<gene>
    <name evidence="2" type="ORF">HF086_011845</name>
</gene>
<organism evidence="2 3">
    <name type="scientific">Spodoptera exigua</name>
    <name type="common">Beet armyworm</name>
    <name type="synonym">Noctua fulgens</name>
    <dbReference type="NCBI Taxonomy" id="7107"/>
    <lineage>
        <taxon>Eukaryota</taxon>
        <taxon>Metazoa</taxon>
        <taxon>Ecdysozoa</taxon>
        <taxon>Arthropoda</taxon>
        <taxon>Hexapoda</taxon>
        <taxon>Insecta</taxon>
        <taxon>Pterygota</taxon>
        <taxon>Neoptera</taxon>
        <taxon>Endopterygota</taxon>
        <taxon>Lepidoptera</taxon>
        <taxon>Glossata</taxon>
        <taxon>Ditrysia</taxon>
        <taxon>Noctuoidea</taxon>
        <taxon>Noctuidae</taxon>
        <taxon>Amphipyrinae</taxon>
        <taxon>Spodoptera</taxon>
    </lineage>
</organism>
<evidence type="ECO:0000313" key="2">
    <source>
        <dbReference type="EMBL" id="KAH9644676.1"/>
    </source>
</evidence>
<accession>A0A922MXS5</accession>
<evidence type="ECO:0000256" key="1">
    <source>
        <dbReference type="SAM" id="MobiDB-lite"/>
    </source>
</evidence>
<dbReference type="AlphaFoldDB" id="A0A922MXS5"/>
<dbReference type="Proteomes" id="UP000814243">
    <property type="component" value="Unassembled WGS sequence"/>
</dbReference>
<evidence type="ECO:0000313" key="3">
    <source>
        <dbReference type="Proteomes" id="UP000814243"/>
    </source>
</evidence>
<sequence>MQVIIPLLFGMKSAGMAMFAMAIVTVLTLKAFLASKVALLVTVGMAVKKLYETYGSGVGLQNHPYLYSQYPIDFPSASSHAYSVSGVSPQFASPEMYSPTAMGAHGQTNEIIHQSDASAQQSQQAPTLLVNSTRAEQRWDGKSKLLKFLEPIIDGIKYVIDPIANVFFGAMPATFRGLTSDASKAKSVEPVDDDLDELEIVKKPRQILVPQPRNIAQRKMTYRKNRNRPKKYADLKVTLDRLKQNKDLHDYIKTKKYKFNYPNTYFYPRVKYFVNPNTFYKPNNSRLMPYRKEVTTTETINTTPVNTDWKPIVVFNKTLMENVTEKPIRRRFRRKQTKKRLVRSKRSIDGDISQNNATSSSFYANVYSTGRSFLDFLKFLFETDPIGSMINQSNEYTKSVLDQSLKSEEPGFYTAAYRVVMITLDLFDGIFGVNEALESHLLGDERIEKRRRKKNRRKSINRSQAQTKASGDVQCFMDSRALLQNPFRPTATAIESSPDYDNAHVRNATDVWSPHHNAAVSVNKIGHTHGSSGDI</sequence>
<comment type="caution">
    <text evidence="2">The sequence shown here is derived from an EMBL/GenBank/DDBJ whole genome shotgun (WGS) entry which is preliminary data.</text>
</comment>
<protein>
    <submittedName>
        <fullName evidence="2">Uncharacterized protein</fullName>
    </submittedName>
</protein>
<proteinExistence type="predicted"/>
<name>A0A922MXS5_SPOEX</name>
<feature type="compositionally biased region" description="Basic residues" evidence="1">
    <location>
        <begin position="450"/>
        <end position="460"/>
    </location>
</feature>
<dbReference type="EMBL" id="JACEFF010000073">
    <property type="protein sequence ID" value="KAH9644676.1"/>
    <property type="molecule type" value="Genomic_DNA"/>
</dbReference>
<reference evidence="2" key="1">
    <citation type="journal article" date="2021" name="G3 (Bethesda)">
        <title>Genome and transcriptome analysis of the beet armyworm Spodoptera exigua reveals targets for pest control. .</title>
        <authorList>
            <person name="Simon S."/>
            <person name="Breeschoten T."/>
            <person name="Jansen H.J."/>
            <person name="Dirks R.P."/>
            <person name="Schranz M.E."/>
            <person name="Ros V.I.D."/>
        </authorList>
    </citation>
    <scope>NUCLEOTIDE SEQUENCE</scope>
    <source>
        <strain evidence="2">TB_SE_WUR_2020</strain>
    </source>
</reference>
<feature type="region of interest" description="Disordered" evidence="1">
    <location>
        <begin position="450"/>
        <end position="470"/>
    </location>
</feature>